<protein>
    <recommendedName>
        <fullName evidence="6">Transcription repressor</fullName>
    </recommendedName>
    <alternativeName>
        <fullName evidence="6">Ovate family protein</fullName>
    </alternativeName>
</protein>
<proteinExistence type="predicted"/>
<dbReference type="Proteomes" id="UP000000226">
    <property type="component" value="Chromosome 7"/>
</dbReference>
<dbReference type="AlphaFoldDB" id="V7BIM6"/>
<evidence type="ECO:0000256" key="4">
    <source>
        <dbReference type="ARBA" id="ARBA00023163"/>
    </source>
</evidence>
<dbReference type="PANTHER" id="PTHR33057:SF207">
    <property type="entry name" value="TRANSCRIPTION REPRESSOR"/>
    <property type="match status" value="1"/>
</dbReference>
<dbReference type="GO" id="GO:0005634">
    <property type="term" value="C:nucleus"/>
    <property type="evidence" value="ECO:0007669"/>
    <property type="project" value="UniProtKB-SubCell"/>
</dbReference>
<dbReference type="PROSITE" id="PS51754">
    <property type="entry name" value="OVATE"/>
    <property type="match status" value="1"/>
</dbReference>
<evidence type="ECO:0000256" key="3">
    <source>
        <dbReference type="ARBA" id="ARBA00023015"/>
    </source>
</evidence>
<evidence type="ECO:0000313" key="9">
    <source>
        <dbReference type="EMBL" id="ESW17804.1"/>
    </source>
</evidence>
<evidence type="ECO:0000259" key="8">
    <source>
        <dbReference type="PROSITE" id="PS51754"/>
    </source>
</evidence>
<evidence type="ECO:0000256" key="5">
    <source>
        <dbReference type="ARBA" id="ARBA00023242"/>
    </source>
</evidence>
<comment type="function">
    <text evidence="6">Transcriptional repressor that regulates multiple aspects of plant growth and development.</text>
</comment>
<feature type="compositionally biased region" description="Low complexity" evidence="7">
    <location>
        <begin position="101"/>
        <end position="112"/>
    </location>
</feature>
<evidence type="ECO:0000256" key="6">
    <source>
        <dbReference type="RuleBase" id="RU367028"/>
    </source>
</evidence>
<dbReference type="Pfam" id="PF04844">
    <property type="entry name" value="Ovate"/>
    <property type="match status" value="1"/>
</dbReference>
<keyword evidence="5 6" id="KW-0539">Nucleus</keyword>
<comment type="subcellular location">
    <subcellularLocation>
        <location evidence="1 6">Nucleus</location>
    </subcellularLocation>
</comment>
<dbReference type="InterPro" id="IPR038933">
    <property type="entry name" value="Ovate"/>
</dbReference>
<evidence type="ECO:0000256" key="2">
    <source>
        <dbReference type="ARBA" id="ARBA00022491"/>
    </source>
</evidence>
<keyword evidence="10" id="KW-1185">Reference proteome</keyword>
<dbReference type="STRING" id="3885.V7BIM6"/>
<dbReference type="InterPro" id="IPR006458">
    <property type="entry name" value="Ovate_C"/>
</dbReference>
<feature type="region of interest" description="Disordered" evidence="7">
    <location>
        <begin position="78"/>
        <end position="112"/>
    </location>
</feature>
<accession>V7BIM6</accession>
<dbReference type="NCBIfam" id="TIGR01568">
    <property type="entry name" value="A_thal_3678"/>
    <property type="match status" value="1"/>
</dbReference>
<keyword evidence="4 6" id="KW-0804">Transcription</keyword>
<dbReference type="eggNOG" id="ENOG502S0X5">
    <property type="taxonomic scope" value="Eukaryota"/>
</dbReference>
<evidence type="ECO:0000313" key="10">
    <source>
        <dbReference type="Proteomes" id="UP000000226"/>
    </source>
</evidence>
<dbReference type="Gramene" id="ESW17804">
    <property type="protein sequence ID" value="ESW17804"/>
    <property type="gene ID" value="PHAVU_007G269800g"/>
</dbReference>
<keyword evidence="2 6" id="KW-0678">Repressor</keyword>
<dbReference type="OMA" id="KKTTHCS"/>
<name>V7BIM6_PHAVU</name>
<evidence type="ECO:0000256" key="1">
    <source>
        <dbReference type="ARBA" id="ARBA00004123"/>
    </source>
</evidence>
<sequence>MYCVIEKVSLTVSPIKPFSQSHSSLTAHNTLHNITLPLHLQPPMSSSRRKPTFNTVSVSLGCGTCRRPKLLSRIFNPKRRPKRPTFQAQAHHWAHDRDDTTTTATTSTTTTTTFSPCHADSSTQFCDYAKSVRGFGRAGSEGVAVEKDSEDPYLDFRHSMLQMILQNEIYSKDDLRELLNCFLQLNSPDHHGVIVRAFTEIWNGVFSVSSGATAFHRNRKSRDF</sequence>
<dbReference type="PANTHER" id="PTHR33057">
    <property type="entry name" value="TRANSCRIPTION REPRESSOR OFP7-RELATED"/>
    <property type="match status" value="1"/>
</dbReference>
<feature type="domain" description="OVATE" evidence="8">
    <location>
        <begin position="145"/>
        <end position="204"/>
    </location>
</feature>
<dbReference type="OrthoDB" id="1928390at2759"/>
<keyword evidence="3 6" id="KW-0805">Transcription regulation</keyword>
<evidence type="ECO:0000256" key="7">
    <source>
        <dbReference type="SAM" id="MobiDB-lite"/>
    </source>
</evidence>
<dbReference type="EMBL" id="CM002294">
    <property type="protein sequence ID" value="ESW17804.1"/>
    <property type="molecule type" value="Genomic_DNA"/>
</dbReference>
<organism evidence="9 10">
    <name type="scientific">Phaseolus vulgaris</name>
    <name type="common">Kidney bean</name>
    <name type="synonym">French bean</name>
    <dbReference type="NCBI Taxonomy" id="3885"/>
    <lineage>
        <taxon>Eukaryota</taxon>
        <taxon>Viridiplantae</taxon>
        <taxon>Streptophyta</taxon>
        <taxon>Embryophyta</taxon>
        <taxon>Tracheophyta</taxon>
        <taxon>Spermatophyta</taxon>
        <taxon>Magnoliopsida</taxon>
        <taxon>eudicotyledons</taxon>
        <taxon>Gunneridae</taxon>
        <taxon>Pentapetalae</taxon>
        <taxon>rosids</taxon>
        <taxon>fabids</taxon>
        <taxon>Fabales</taxon>
        <taxon>Fabaceae</taxon>
        <taxon>Papilionoideae</taxon>
        <taxon>50 kb inversion clade</taxon>
        <taxon>NPAAA clade</taxon>
        <taxon>indigoferoid/millettioid clade</taxon>
        <taxon>Phaseoleae</taxon>
        <taxon>Phaseolus</taxon>
    </lineage>
</organism>
<dbReference type="GO" id="GO:0045892">
    <property type="term" value="P:negative regulation of DNA-templated transcription"/>
    <property type="evidence" value="ECO:0007669"/>
    <property type="project" value="UniProtKB-UniRule"/>
</dbReference>
<gene>
    <name evidence="9" type="ORF">PHAVU_007G269800g</name>
</gene>
<reference evidence="10" key="1">
    <citation type="journal article" date="2014" name="Nat. Genet.">
        <title>A reference genome for common bean and genome-wide analysis of dual domestications.</title>
        <authorList>
            <person name="Schmutz J."/>
            <person name="McClean P.E."/>
            <person name="Mamidi S."/>
            <person name="Wu G.A."/>
            <person name="Cannon S.B."/>
            <person name="Grimwood J."/>
            <person name="Jenkins J."/>
            <person name="Shu S."/>
            <person name="Song Q."/>
            <person name="Chavarro C."/>
            <person name="Torres-Torres M."/>
            <person name="Geffroy V."/>
            <person name="Moghaddam S.M."/>
            <person name="Gao D."/>
            <person name="Abernathy B."/>
            <person name="Barry K."/>
            <person name="Blair M."/>
            <person name="Brick M.A."/>
            <person name="Chovatia M."/>
            <person name="Gepts P."/>
            <person name="Goodstein D.M."/>
            <person name="Gonzales M."/>
            <person name="Hellsten U."/>
            <person name="Hyten D.L."/>
            <person name="Jia G."/>
            <person name="Kelly J.D."/>
            <person name="Kudrna D."/>
            <person name="Lee R."/>
            <person name="Richard M.M."/>
            <person name="Miklas P.N."/>
            <person name="Osorno J.M."/>
            <person name="Rodrigues J."/>
            <person name="Thareau V."/>
            <person name="Urrea C.A."/>
            <person name="Wang M."/>
            <person name="Yu Y."/>
            <person name="Zhang M."/>
            <person name="Wing R.A."/>
            <person name="Cregan P.B."/>
            <person name="Rokhsar D.S."/>
            <person name="Jackson S.A."/>
        </authorList>
    </citation>
    <scope>NUCLEOTIDE SEQUENCE [LARGE SCALE GENOMIC DNA]</scope>
    <source>
        <strain evidence="10">cv. G19833</strain>
    </source>
</reference>